<keyword evidence="2" id="KW-1185">Reference proteome</keyword>
<dbReference type="EMBL" id="JACXIZ010000056">
    <property type="protein sequence ID" value="MBD2848185.1"/>
    <property type="molecule type" value="Genomic_DNA"/>
</dbReference>
<evidence type="ECO:0000313" key="2">
    <source>
        <dbReference type="Proteomes" id="UP000621560"/>
    </source>
</evidence>
<name>A0A927BYZ6_9BACL</name>
<reference evidence="1" key="1">
    <citation type="submission" date="2020-09" db="EMBL/GenBank/DDBJ databases">
        <title>A novel bacterium of genus Paenibacillus, isolated from South China Sea.</title>
        <authorList>
            <person name="Huang H."/>
            <person name="Mo K."/>
            <person name="Hu Y."/>
        </authorList>
    </citation>
    <scope>NUCLEOTIDE SEQUENCE</scope>
    <source>
        <strain evidence="1">IB182496</strain>
    </source>
</reference>
<protein>
    <submittedName>
        <fullName evidence="1">Uncharacterized protein</fullName>
    </submittedName>
</protein>
<dbReference type="Proteomes" id="UP000621560">
    <property type="component" value="Unassembled WGS sequence"/>
</dbReference>
<proteinExistence type="predicted"/>
<evidence type="ECO:0000313" key="1">
    <source>
        <dbReference type="EMBL" id="MBD2848185.1"/>
    </source>
</evidence>
<accession>A0A927BYZ6</accession>
<gene>
    <name evidence="1" type="ORF">IDH44_23565</name>
</gene>
<sequence length="153" mass="17567">MLLHIRSGEHYPVSFLQLQPYDLNQMQDWNEALDWSIYFGDRSVEVYKMVIRGNPVIQGAIALERREDHVWVQLIESIPIQRKEFSWIGLHLLAFACKRSSEFGFEGAVALQSKIRPTLLQYYTNVVGASHFGGGLIVINEAVAKRLIMLYLS</sequence>
<organism evidence="1 2">
    <name type="scientific">Paenibacillus sabuli</name>
    <dbReference type="NCBI Taxonomy" id="2772509"/>
    <lineage>
        <taxon>Bacteria</taxon>
        <taxon>Bacillati</taxon>
        <taxon>Bacillota</taxon>
        <taxon>Bacilli</taxon>
        <taxon>Bacillales</taxon>
        <taxon>Paenibacillaceae</taxon>
        <taxon>Paenibacillus</taxon>
    </lineage>
</organism>
<dbReference type="RefSeq" id="WP_190921285.1">
    <property type="nucleotide sequence ID" value="NZ_JACXIZ010000056.1"/>
</dbReference>
<dbReference type="AlphaFoldDB" id="A0A927BYZ6"/>
<comment type="caution">
    <text evidence="1">The sequence shown here is derived from an EMBL/GenBank/DDBJ whole genome shotgun (WGS) entry which is preliminary data.</text>
</comment>